<evidence type="ECO:0000259" key="7">
    <source>
        <dbReference type="Pfam" id="PF00909"/>
    </source>
</evidence>
<dbReference type="Proteomes" id="UP000410492">
    <property type="component" value="Unassembled WGS sequence"/>
</dbReference>
<comment type="similarity">
    <text evidence="2">Belongs to the ammonium transporter (TC 2.A.49) family. Rh subfamily.</text>
</comment>
<feature type="transmembrane region" description="Helical" evidence="6">
    <location>
        <begin position="75"/>
        <end position="92"/>
    </location>
</feature>
<evidence type="ECO:0000256" key="6">
    <source>
        <dbReference type="SAM" id="Phobius"/>
    </source>
</evidence>
<gene>
    <name evidence="8" type="ORF">CALMAC_LOCUS16332</name>
</gene>
<feature type="transmembrane region" description="Helical" evidence="6">
    <location>
        <begin position="293"/>
        <end position="311"/>
    </location>
</feature>
<feature type="transmembrane region" description="Helical" evidence="6">
    <location>
        <begin position="396"/>
        <end position="414"/>
    </location>
</feature>
<comment type="subcellular location">
    <subcellularLocation>
        <location evidence="1">Membrane</location>
        <topology evidence="1">Multi-pass membrane protein</topology>
    </subcellularLocation>
</comment>
<dbReference type="InterPro" id="IPR029020">
    <property type="entry name" value="Ammonium/urea_transptr"/>
</dbReference>
<sequence length="422" mass="45346">MTCFLCNRQDVRMNVKVCWVLMALQTLFVVLFAAFARYGDEYDATKYPLFQDIHVMIFVGFGFLMSFLRRYGFSALGFTILLASCIIQWALLCQGLPRLDDDYKIRMDIVSMYRAEIAACAILISTGAVLGRVSLMQLISMSFIETIVYCINLHLGCEILKAIDMGGSIFVHVFGAYFGLSVSLVIEKAIDTDISNDNSLKSSNYTSDLFAMIGTLFLWLYWPSFNAVDLAGLEQQRAILNTYLSLAACCVTSFVFSILADEDGKLDMVHVQNATLAGGVAIGAIAGEVVQPYGAVLIGSLAGIVSVLGYSKLTPILEAKLGLYDTCGVHNLHGMPGLLSGMVSVLVAALDTGTTNHSTPSHLSLERNLSDISSTPNVSLPAGDGRGTGEKAGYQLAALSLTLVIAVMGGAVTGNCYTSPVD</sequence>
<dbReference type="Pfam" id="PF00909">
    <property type="entry name" value="Ammonium_transp"/>
    <property type="match status" value="1"/>
</dbReference>
<name>A0A653DCU4_CALMS</name>
<reference evidence="8 9" key="1">
    <citation type="submission" date="2019-01" db="EMBL/GenBank/DDBJ databases">
        <authorList>
            <person name="Sayadi A."/>
        </authorList>
    </citation>
    <scope>NUCLEOTIDE SEQUENCE [LARGE SCALE GENOMIC DNA]</scope>
</reference>
<dbReference type="PANTHER" id="PTHR11730:SF60">
    <property type="entry name" value="RH50, ISOFORM D"/>
    <property type="match status" value="1"/>
</dbReference>
<evidence type="ECO:0000313" key="8">
    <source>
        <dbReference type="EMBL" id="VEN57798.1"/>
    </source>
</evidence>
<evidence type="ECO:0000313" key="9">
    <source>
        <dbReference type="Proteomes" id="UP000410492"/>
    </source>
</evidence>
<feature type="transmembrane region" description="Helical" evidence="6">
    <location>
        <begin position="242"/>
        <end position="259"/>
    </location>
</feature>
<dbReference type="GO" id="GO:0008519">
    <property type="term" value="F:ammonium channel activity"/>
    <property type="evidence" value="ECO:0007669"/>
    <property type="project" value="InterPro"/>
</dbReference>
<evidence type="ECO:0000256" key="1">
    <source>
        <dbReference type="ARBA" id="ARBA00004141"/>
    </source>
</evidence>
<proteinExistence type="inferred from homology"/>
<keyword evidence="3 6" id="KW-0812">Transmembrane</keyword>
<evidence type="ECO:0000256" key="2">
    <source>
        <dbReference type="ARBA" id="ARBA00011036"/>
    </source>
</evidence>
<dbReference type="GO" id="GO:0097272">
    <property type="term" value="P:ammonium homeostasis"/>
    <property type="evidence" value="ECO:0007669"/>
    <property type="project" value="TreeGrafter"/>
</dbReference>
<evidence type="ECO:0000256" key="4">
    <source>
        <dbReference type="ARBA" id="ARBA00022989"/>
    </source>
</evidence>
<dbReference type="GO" id="GO:0005886">
    <property type="term" value="C:plasma membrane"/>
    <property type="evidence" value="ECO:0007669"/>
    <property type="project" value="InterPro"/>
</dbReference>
<feature type="transmembrane region" description="Helical" evidence="6">
    <location>
        <begin position="202"/>
        <end position="222"/>
    </location>
</feature>
<dbReference type="SUPFAM" id="SSF111352">
    <property type="entry name" value="Ammonium transporter"/>
    <property type="match status" value="1"/>
</dbReference>
<feature type="transmembrane region" description="Helical" evidence="6">
    <location>
        <begin position="112"/>
        <end position="131"/>
    </location>
</feature>
<keyword evidence="9" id="KW-1185">Reference proteome</keyword>
<evidence type="ECO:0000256" key="5">
    <source>
        <dbReference type="ARBA" id="ARBA00023136"/>
    </source>
</evidence>
<feature type="transmembrane region" description="Helical" evidence="6">
    <location>
        <begin position="48"/>
        <end position="68"/>
    </location>
</feature>
<protein>
    <recommendedName>
        <fullName evidence="7">Ammonium transporter AmtB-like domain-containing protein</fullName>
    </recommendedName>
</protein>
<dbReference type="OrthoDB" id="534912at2759"/>
<dbReference type="PANTHER" id="PTHR11730">
    <property type="entry name" value="AMMONIUM TRANSPORTER"/>
    <property type="match status" value="1"/>
</dbReference>
<feature type="transmembrane region" description="Helical" evidence="6">
    <location>
        <begin position="17"/>
        <end position="36"/>
    </location>
</feature>
<dbReference type="EMBL" id="CAACVG010011307">
    <property type="protein sequence ID" value="VEN57798.1"/>
    <property type="molecule type" value="Genomic_DNA"/>
</dbReference>
<feature type="transmembrane region" description="Helical" evidence="6">
    <location>
        <begin position="169"/>
        <end position="190"/>
    </location>
</feature>
<dbReference type="InterPro" id="IPR024041">
    <property type="entry name" value="NH4_transpt_AmtB-like_dom"/>
</dbReference>
<dbReference type="PRINTS" id="PR00342">
    <property type="entry name" value="RHESUSRHD"/>
</dbReference>
<keyword evidence="5 6" id="KW-0472">Membrane</keyword>
<feature type="domain" description="Ammonium transporter AmtB-like" evidence="7">
    <location>
        <begin position="33"/>
        <end position="373"/>
    </location>
</feature>
<dbReference type="InterPro" id="IPR002229">
    <property type="entry name" value="RhesusRHD"/>
</dbReference>
<feature type="non-terminal residue" evidence="8">
    <location>
        <position position="422"/>
    </location>
</feature>
<organism evidence="8 9">
    <name type="scientific">Callosobruchus maculatus</name>
    <name type="common">Southern cowpea weevil</name>
    <name type="synonym">Pulse bruchid</name>
    <dbReference type="NCBI Taxonomy" id="64391"/>
    <lineage>
        <taxon>Eukaryota</taxon>
        <taxon>Metazoa</taxon>
        <taxon>Ecdysozoa</taxon>
        <taxon>Arthropoda</taxon>
        <taxon>Hexapoda</taxon>
        <taxon>Insecta</taxon>
        <taxon>Pterygota</taxon>
        <taxon>Neoptera</taxon>
        <taxon>Endopterygota</taxon>
        <taxon>Coleoptera</taxon>
        <taxon>Polyphaga</taxon>
        <taxon>Cucujiformia</taxon>
        <taxon>Chrysomeloidea</taxon>
        <taxon>Chrysomelidae</taxon>
        <taxon>Bruchinae</taxon>
        <taxon>Bruchini</taxon>
        <taxon>Callosobruchus</taxon>
    </lineage>
</organism>
<dbReference type="Gene3D" id="1.10.3430.10">
    <property type="entry name" value="Ammonium transporter AmtB like domains"/>
    <property type="match status" value="1"/>
</dbReference>
<evidence type="ECO:0000256" key="3">
    <source>
        <dbReference type="ARBA" id="ARBA00022692"/>
    </source>
</evidence>
<keyword evidence="4 6" id="KW-1133">Transmembrane helix</keyword>
<dbReference type="AlphaFoldDB" id="A0A653DCU4"/>
<accession>A0A653DCU4</accession>